<name>A0A9P3GGA3_9APHY</name>
<feature type="compositionally biased region" description="Low complexity" evidence="1">
    <location>
        <begin position="995"/>
        <end position="1004"/>
    </location>
</feature>
<dbReference type="EMBL" id="BPQB01000034">
    <property type="protein sequence ID" value="GJE93764.1"/>
    <property type="molecule type" value="Genomic_DNA"/>
</dbReference>
<dbReference type="Proteomes" id="UP000703269">
    <property type="component" value="Unassembled WGS sequence"/>
</dbReference>
<dbReference type="InterPro" id="IPR011009">
    <property type="entry name" value="Kinase-like_dom_sf"/>
</dbReference>
<comment type="caution">
    <text evidence="3">The sequence shown here is derived from an EMBL/GenBank/DDBJ whole genome shotgun (WGS) entry which is preliminary data.</text>
</comment>
<evidence type="ECO:0000313" key="4">
    <source>
        <dbReference type="Proteomes" id="UP000703269"/>
    </source>
</evidence>
<evidence type="ECO:0000313" key="3">
    <source>
        <dbReference type="EMBL" id="GJE93764.1"/>
    </source>
</evidence>
<organism evidence="3 4">
    <name type="scientific">Phanerochaete sordida</name>
    <dbReference type="NCBI Taxonomy" id="48140"/>
    <lineage>
        <taxon>Eukaryota</taxon>
        <taxon>Fungi</taxon>
        <taxon>Dikarya</taxon>
        <taxon>Basidiomycota</taxon>
        <taxon>Agaricomycotina</taxon>
        <taxon>Agaricomycetes</taxon>
        <taxon>Polyporales</taxon>
        <taxon>Phanerochaetaceae</taxon>
        <taxon>Phanerochaete</taxon>
    </lineage>
</organism>
<dbReference type="Gene3D" id="1.10.510.10">
    <property type="entry name" value="Transferase(Phosphotransferase) domain 1"/>
    <property type="match status" value="1"/>
</dbReference>
<keyword evidence="4" id="KW-1185">Reference proteome</keyword>
<feature type="compositionally biased region" description="Basic residues" evidence="1">
    <location>
        <begin position="828"/>
        <end position="837"/>
    </location>
</feature>
<evidence type="ECO:0000259" key="2">
    <source>
        <dbReference type="Pfam" id="PF17667"/>
    </source>
</evidence>
<proteinExistence type="predicted"/>
<reference evidence="3 4" key="1">
    <citation type="submission" date="2021-08" db="EMBL/GenBank/DDBJ databases">
        <title>Draft Genome Sequence of Phanerochaete sordida strain YK-624.</title>
        <authorList>
            <person name="Mori T."/>
            <person name="Dohra H."/>
            <person name="Suzuki T."/>
            <person name="Kawagishi H."/>
            <person name="Hirai H."/>
        </authorList>
    </citation>
    <scope>NUCLEOTIDE SEQUENCE [LARGE SCALE GENOMIC DNA]</scope>
    <source>
        <strain evidence="3 4">YK-624</strain>
    </source>
</reference>
<dbReference type="Pfam" id="PF17667">
    <property type="entry name" value="Pkinase_fungal"/>
    <property type="match status" value="1"/>
</dbReference>
<accession>A0A9P3GGA3</accession>
<evidence type="ECO:0000256" key="1">
    <source>
        <dbReference type="SAM" id="MobiDB-lite"/>
    </source>
</evidence>
<sequence>MFAEYDALYRDDPVYDVEDRNEEILAEIDPVTVEIPAEDFKGLLPGPDMSEDDVGKVKGFHTIDFSQLGSEAEDVRYTPLCEVFNSFSVVSKGKGKFKITGTHCETKELDIGPGLAYYPEGIREATKAILREVAKDNPDVARCAWAWMIIAIEVKCNDEDSGYGFNVAYPDKNGRVCIPLLRNTPEGRTARAQFLTYAAEQFQRQPRTHVYSLYISGPAARFFRFDRAGCLVSTPIDLHSQFDLFRNIVYRLLNLSPKDQGFDPTVKLASPASLRDLRACRPKHKAHLDKYYHDFLAQDESMYPIYEVTCPVISVENSSQIEGVDDAGERLPAEQRRYFIGKPLTTRASPTGRCTKGYVAFELETKRFVFLKDQWRAITRRPELDVYRRLHSRLQHQSLQYIVTPIAGGDIDDQRTLSQKYMGHLDRFTRAVERVHTRLITKEVGRPLETYRGSYELIKFVRHAYLGHTAAWEDAQVLHHDVSPGNILIDDETGKAFLNDWDLAKYAEDLYSGAAAVEPAGLSGTWPFKSALSLRYPFKPAEVADDIESFVYVILYMAMRFHFHKLSSAASKNSSIEEQKVANALNEDLADRFYDVFLRADRNTNGMYSGGFVKDLAIRAAEVPIEFERPDDVPTPLERVLQKAYALLHRHYKRIDRIALERFAAVSKTTVPTRLERETGMGRQKSPSHVPIYDEDAMGMTPRSICSSSSYGSSSTGNGTRPLDTHDALKEVLRLAFCDENGQPTVDLADYKDDCLFDQCTNLPMTTSTRRKAFSGVSLARPLQASLKNKLGSVESGSVGSSRLRSTAEESEDEDHGGDGRASPSRPSRSRLTKVLRKPATPEVKKAATAKVDSPPRKAKAAMQAKVARKAAAMPKAEGSRKRKAGAAKASAPTKKAAPKALAKAAPAKKAASKASVKASTAAAKAPKAAKTAGPGATRRSARLAADIEEAPLPAATGKRKRAGETVDPEEVQPGAKTTRKRRVVENAPTPAPKKPAAAKAKAAASRKAKPVQEAPARRSSRLAAKNT</sequence>
<dbReference type="AlphaFoldDB" id="A0A9P3GGA3"/>
<feature type="compositionally biased region" description="Low complexity" evidence="1">
    <location>
        <begin position="887"/>
        <end position="939"/>
    </location>
</feature>
<dbReference type="OrthoDB" id="2739948at2759"/>
<feature type="region of interest" description="Disordered" evidence="1">
    <location>
        <begin position="791"/>
        <end position="1028"/>
    </location>
</feature>
<protein>
    <recommendedName>
        <fullName evidence="2">Fungal-type protein kinase domain-containing protein</fullName>
    </recommendedName>
</protein>
<dbReference type="SUPFAM" id="SSF56112">
    <property type="entry name" value="Protein kinase-like (PK-like)"/>
    <property type="match status" value="1"/>
</dbReference>
<gene>
    <name evidence="3" type="ORF">PsYK624_099250</name>
</gene>
<dbReference type="PANTHER" id="PTHR38248:SF2">
    <property type="entry name" value="FUNK1 11"/>
    <property type="match status" value="1"/>
</dbReference>
<feature type="compositionally biased region" description="Low complexity" evidence="1">
    <location>
        <begin position="791"/>
        <end position="805"/>
    </location>
</feature>
<dbReference type="PANTHER" id="PTHR38248">
    <property type="entry name" value="FUNK1 6"/>
    <property type="match status" value="1"/>
</dbReference>
<feature type="domain" description="Fungal-type protein kinase" evidence="2">
    <location>
        <begin position="187"/>
        <end position="557"/>
    </location>
</feature>
<feature type="compositionally biased region" description="Low complexity" evidence="1">
    <location>
        <begin position="861"/>
        <end position="877"/>
    </location>
</feature>
<dbReference type="InterPro" id="IPR040976">
    <property type="entry name" value="Pkinase_fungal"/>
</dbReference>